<evidence type="ECO:0000313" key="4">
    <source>
        <dbReference type="Proteomes" id="UP001152797"/>
    </source>
</evidence>
<name>A0A9P1BZX3_9DINO</name>
<organism evidence="1">
    <name type="scientific">Cladocopium goreaui</name>
    <dbReference type="NCBI Taxonomy" id="2562237"/>
    <lineage>
        <taxon>Eukaryota</taxon>
        <taxon>Sar</taxon>
        <taxon>Alveolata</taxon>
        <taxon>Dinophyceae</taxon>
        <taxon>Suessiales</taxon>
        <taxon>Symbiodiniaceae</taxon>
        <taxon>Cladocopium</taxon>
    </lineage>
</organism>
<dbReference type="EMBL" id="CAMXCT020000722">
    <property type="protein sequence ID" value="CAL1135876.1"/>
    <property type="molecule type" value="Genomic_DNA"/>
</dbReference>
<protein>
    <submittedName>
        <fullName evidence="3">YrhK domain-containing protein</fullName>
    </submittedName>
</protein>
<evidence type="ECO:0000313" key="1">
    <source>
        <dbReference type="EMBL" id="CAI3982501.1"/>
    </source>
</evidence>
<evidence type="ECO:0000313" key="2">
    <source>
        <dbReference type="EMBL" id="CAL1135876.1"/>
    </source>
</evidence>
<evidence type="ECO:0000313" key="3">
    <source>
        <dbReference type="EMBL" id="CAL4769813.1"/>
    </source>
</evidence>
<dbReference type="AlphaFoldDB" id="A0A9P1BZX3"/>
<reference evidence="2" key="2">
    <citation type="submission" date="2024-04" db="EMBL/GenBank/DDBJ databases">
        <authorList>
            <person name="Chen Y."/>
            <person name="Shah S."/>
            <person name="Dougan E. K."/>
            <person name="Thang M."/>
            <person name="Chan C."/>
        </authorList>
    </citation>
    <scope>NUCLEOTIDE SEQUENCE [LARGE SCALE GENOMIC DNA]</scope>
</reference>
<dbReference type="EMBL" id="CAMXCT030000722">
    <property type="protein sequence ID" value="CAL4769813.1"/>
    <property type="molecule type" value="Genomic_DNA"/>
</dbReference>
<dbReference type="Proteomes" id="UP001152797">
    <property type="component" value="Unassembled WGS sequence"/>
</dbReference>
<dbReference type="EMBL" id="CAMXCT010000722">
    <property type="protein sequence ID" value="CAI3982501.1"/>
    <property type="molecule type" value="Genomic_DNA"/>
</dbReference>
<proteinExistence type="predicted"/>
<sequence>MSQGPAAQLLRHVASAPKKRDLWRRALAALPAQATGETVELAAADACHRSMGLGAAEAFARKSRPEQKGTVVGPYVRVTGPKETPLPTMLKEQLQSADAVRLVHAVKAYAMLRVRDRAVLETLQRRSSELATSWQLKGRPLAELADHLGKLASRGEAFGQRLKSGREHRHGGGLAWKTLAQQLGERLVGSGHQLRLIDLAVGLGGLARLGTAAEVVLPPLQQHVLAALRGKESEFARSDVRSEVDPRHVGTLVASYSAFARLKHRDDVILDAAGAVLEIWVDTTNQ</sequence>
<accession>A0A9P1BZX3</accession>
<comment type="caution">
    <text evidence="1">The sequence shown here is derived from an EMBL/GenBank/DDBJ whole genome shotgun (WGS) entry which is preliminary data.</text>
</comment>
<reference evidence="1" key="1">
    <citation type="submission" date="2022-10" db="EMBL/GenBank/DDBJ databases">
        <authorList>
            <person name="Chen Y."/>
            <person name="Dougan E. K."/>
            <person name="Chan C."/>
            <person name="Rhodes N."/>
            <person name="Thang M."/>
        </authorList>
    </citation>
    <scope>NUCLEOTIDE SEQUENCE</scope>
</reference>
<gene>
    <name evidence="1" type="ORF">C1SCF055_LOCUS10191</name>
</gene>
<keyword evidence="4" id="KW-1185">Reference proteome</keyword>